<accession>A0A7D4QAY3</accession>
<sequence length="215" mass="23642">MKKVILPLVLLIVGLAGGYYWGKSGCPTPPLTNSDYSVTDIDSLSADKAAELAKVYDKNAFSLSDRDDESRPIEKRLAFQLIKAFQHQNEGTLMPFPVRTTKGRARGYFIDKGPLKKILANDAWDGVSVFFAKDQSAPGGSKRIYTLIYMGGRYTPDRKNVINHLEPGQVRAESDGSDTLAYDFVKPCPTVCSDFDSHEPGPTVVNSHPKAKGKK</sequence>
<keyword evidence="2" id="KW-1185">Reference proteome</keyword>
<evidence type="ECO:0000313" key="1">
    <source>
        <dbReference type="EMBL" id="QKJ32231.1"/>
    </source>
</evidence>
<dbReference type="AlphaFoldDB" id="A0A7D4QAY3"/>
<proteinExistence type="predicted"/>
<gene>
    <name evidence="1" type="ORF">HQ865_21525</name>
</gene>
<name>A0A7D4QAY3_9SPHI</name>
<organism evidence="1 2">
    <name type="scientific">Mucilaginibacter mali</name>
    <dbReference type="NCBI Taxonomy" id="2740462"/>
    <lineage>
        <taxon>Bacteria</taxon>
        <taxon>Pseudomonadati</taxon>
        <taxon>Bacteroidota</taxon>
        <taxon>Sphingobacteriia</taxon>
        <taxon>Sphingobacteriales</taxon>
        <taxon>Sphingobacteriaceae</taxon>
        <taxon>Mucilaginibacter</taxon>
    </lineage>
</organism>
<dbReference type="KEGG" id="mmab:HQ865_21525"/>
<reference evidence="1 2" key="1">
    <citation type="submission" date="2020-05" db="EMBL/GenBank/DDBJ databases">
        <title>Mucilaginibacter mali sp. nov.</title>
        <authorList>
            <person name="Kim H.S."/>
            <person name="Lee K.C."/>
            <person name="Suh M.K."/>
            <person name="Kim J.-S."/>
            <person name="Han K.-I."/>
            <person name="Eom M.K."/>
            <person name="Shin Y.K."/>
            <person name="Lee J.-S."/>
        </authorList>
    </citation>
    <scope>NUCLEOTIDE SEQUENCE [LARGE SCALE GENOMIC DNA]</scope>
    <source>
        <strain evidence="1 2">G2-14</strain>
    </source>
</reference>
<protein>
    <submittedName>
        <fullName evidence="1">Uncharacterized protein</fullName>
    </submittedName>
</protein>
<dbReference type="Proteomes" id="UP000505355">
    <property type="component" value="Chromosome"/>
</dbReference>
<evidence type="ECO:0000313" key="2">
    <source>
        <dbReference type="Proteomes" id="UP000505355"/>
    </source>
</evidence>
<dbReference type="EMBL" id="CP054139">
    <property type="protein sequence ID" value="QKJ32231.1"/>
    <property type="molecule type" value="Genomic_DNA"/>
</dbReference>
<dbReference type="RefSeq" id="WP_173416882.1">
    <property type="nucleotide sequence ID" value="NZ_CP054139.1"/>
</dbReference>